<evidence type="ECO:0000256" key="6">
    <source>
        <dbReference type="ARBA" id="ARBA00022769"/>
    </source>
</evidence>
<dbReference type="Pfam" id="PF17757">
    <property type="entry name" value="UvrB_inter"/>
    <property type="match status" value="1"/>
</dbReference>
<comment type="subunit">
    <text evidence="10 12 13">Forms a heterotetramer with UvrA during the search for lesions. Interacts with UvrC in an incision complex.</text>
</comment>
<dbReference type="GO" id="GO:0120545">
    <property type="term" value="F:nucleic acid conformation isomerase activity"/>
    <property type="evidence" value="ECO:0007669"/>
    <property type="project" value="UniProtKB-ARBA"/>
</dbReference>
<evidence type="ECO:0000256" key="12">
    <source>
        <dbReference type="HAMAP-Rule" id="MF_00204"/>
    </source>
</evidence>
<feature type="domain" description="UVR" evidence="14">
    <location>
        <begin position="622"/>
        <end position="657"/>
    </location>
</feature>
<evidence type="ECO:0000256" key="5">
    <source>
        <dbReference type="ARBA" id="ARBA00022763"/>
    </source>
</evidence>
<dbReference type="SUPFAM" id="SSF46600">
    <property type="entry name" value="C-terminal UvrC-binding domain of UvrB"/>
    <property type="match status" value="1"/>
</dbReference>
<evidence type="ECO:0000256" key="1">
    <source>
        <dbReference type="ARBA" id="ARBA00004496"/>
    </source>
</evidence>
<dbReference type="PROSITE" id="PS50151">
    <property type="entry name" value="UVR"/>
    <property type="match status" value="1"/>
</dbReference>
<dbReference type="GO" id="GO:0003677">
    <property type="term" value="F:DNA binding"/>
    <property type="evidence" value="ECO:0007669"/>
    <property type="project" value="UniProtKB-UniRule"/>
</dbReference>
<comment type="similarity">
    <text evidence="2 12 13">Belongs to the UvrB family.</text>
</comment>
<comment type="subcellular location">
    <subcellularLocation>
        <location evidence="1 12 13">Cytoplasm</location>
    </subcellularLocation>
</comment>
<dbReference type="GO" id="GO:0005737">
    <property type="term" value="C:cytoplasm"/>
    <property type="evidence" value="ECO:0007669"/>
    <property type="project" value="UniProtKB-SubCell"/>
</dbReference>
<dbReference type="PANTHER" id="PTHR24029:SF0">
    <property type="entry name" value="UVRABC SYSTEM PROTEIN B"/>
    <property type="match status" value="1"/>
</dbReference>
<keyword evidence="7 12" id="KW-0067">ATP-binding</keyword>
<dbReference type="NCBIfam" id="TIGR00631">
    <property type="entry name" value="uvrb"/>
    <property type="match status" value="1"/>
</dbReference>
<dbReference type="NCBIfam" id="NF003673">
    <property type="entry name" value="PRK05298.1"/>
    <property type="match status" value="1"/>
</dbReference>
<dbReference type="PANTHER" id="PTHR24029">
    <property type="entry name" value="UVRABC SYSTEM PROTEIN B"/>
    <property type="match status" value="1"/>
</dbReference>
<evidence type="ECO:0000313" key="18">
    <source>
        <dbReference type="Proteomes" id="UP000198535"/>
    </source>
</evidence>
<dbReference type="PROSITE" id="PS51192">
    <property type="entry name" value="HELICASE_ATP_BIND_1"/>
    <property type="match status" value="1"/>
</dbReference>
<dbReference type="InterPro" id="IPR036876">
    <property type="entry name" value="UVR_dom_sf"/>
</dbReference>
<dbReference type="CDD" id="cd17916">
    <property type="entry name" value="DEXHc_UvrB"/>
    <property type="match status" value="1"/>
</dbReference>
<dbReference type="InterPro" id="IPR001943">
    <property type="entry name" value="UVR_dom"/>
</dbReference>
<dbReference type="Pfam" id="PF12344">
    <property type="entry name" value="UvrB"/>
    <property type="match status" value="1"/>
</dbReference>
<dbReference type="SMART" id="SM00490">
    <property type="entry name" value="HELICc"/>
    <property type="match status" value="1"/>
</dbReference>
<proteinExistence type="inferred from homology"/>
<dbReference type="STRING" id="487685.SAMN04488696_2809"/>
<evidence type="ECO:0000256" key="2">
    <source>
        <dbReference type="ARBA" id="ARBA00008533"/>
    </source>
</evidence>
<accession>A0A1I4UP89</accession>
<keyword evidence="9 12" id="KW-0234">DNA repair</keyword>
<keyword evidence="8 12" id="KW-0267">Excision nuclease</keyword>
<dbReference type="Pfam" id="PF02151">
    <property type="entry name" value="UVR"/>
    <property type="match status" value="1"/>
</dbReference>
<dbReference type="GO" id="GO:0006289">
    <property type="term" value="P:nucleotide-excision repair"/>
    <property type="evidence" value="ECO:0007669"/>
    <property type="project" value="UniProtKB-UniRule"/>
</dbReference>
<feature type="binding site" evidence="12">
    <location>
        <begin position="38"/>
        <end position="45"/>
    </location>
    <ligand>
        <name>ATP</name>
        <dbReference type="ChEBI" id="CHEBI:30616"/>
    </ligand>
</feature>
<dbReference type="PROSITE" id="PS51194">
    <property type="entry name" value="HELICASE_CTER"/>
    <property type="match status" value="1"/>
</dbReference>
<dbReference type="InterPro" id="IPR004807">
    <property type="entry name" value="UvrB"/>
</dbReference>
<dbReference type="Proteomes" id="UP000198535">
    <property type="component" value="Unassembled WGS sequence"/>
</dbReference>
<sequence>MRPFKLVSEYSPKGDQPKAIAQLTEGMQSGKKHQTLLGVTGSGKTFTIANVIKNVQKPTLVIAHNKTLAAQLFSEFRDFFPDNAVEYFVSYYDYYQPEAYIPTTDTYIEKDSSVNEEIDRLRLSATKSLLERKDVIVVASVSCIYNLGSPEEWRAMSVMITPGMEIDRPSFLESLINIQYERNDIDFTQGTFRLRGDTIEIFPAQEKHGIRIELFGDEVDRVVYFDPVSGKVLEEVLPGESIGIYPAKHFVMPEEYIENALKTIEAEMHDRLAVLRSENKLLEAQRLEQRVKFDMEMIRELGFCSGIENYSRHFDGRRPGEPPSSLLNFFPEDYLVVIDESHVTIPQVRGMHNGDRARKQSLVEYGFRLPSALDNRPLRYDEFERRLNDVIYVSATPAEYELEKSKAVVEQIIRPTGLVDPEVTIRPVENQVDDLIGEIRKVTGEGFRTLVTTLTKRMAEDLTDYLLELGIKVRYMHSDIDTLERAQIVRGLRKGDFDVLVGINLLREGLDIPEVAFVAILDADKEGFLRSDRSLIQTIGRASRNSEGRVILYADNITGSMARAIGETERRRKLQVEFNKEHGITPTTIKKALQKELVEGEKYQAASGVMAIAEDASVREIADIIIDLEADMHLAAKNLEFERAAELRDRVKELREQYSL</sequence>
<keyword evidence="6 12" id="KW-0228">DNA excision</keyword>
<dbReference type="GO" id="GO:0016887">
    <property type="term" value="F:ATP hydrolysis activity"/>
    <property type="evidence" value="ECO:0007669"/>
    <property type="project" value="InterPro"/>
</dbReference>
<evidence type="ECO:0000256" key="10">
    <source>
        <dbReference type="ARBA" id="ARBA00026033"/>
    </source>
</evidence>
<dbReference type="SMART" id="SM00487">
    <property type="entry name" value="DEXDc"/>
    <property type="match status" value="1"/>
</dbReference>
<dbReference type="Pfam" id="PF04851">
    <property type="entry name" value="ResIII"/>
    <property type="match status" value="1"/>
</dbReference>
<evidence type="ECO:0000256" key="3">
    <source>
        <dbReference type="ARBA" id="ARBA00022490"/>
    </source>
</evidence>
<dbReference type="EMBL" id="FOUJ01000007">
    <property type="protein sequence ID" value="SFM90540.1"/>
    <property type="molecule type" value="Genomic_DNA"/>
</dbReference>
<comment type="function">
    <text evidence="12">The UvrABC repair system catalyzes the recognition and processing of DNA lesions. A damage recognition complex composed of 2 UvrA and 2 UvrB subunits scans DNA for abnormalities. Upon binding of the UvrA(2)B(2) complex to a putative damaged site, the DNA wraps around one UvrB monomer. DNA wrap is dependent on ATP binding by UvrB and probably causes local melting of the DNA helix, facilitating insertion of UvrB beta-hairpin between the DNA strands. Then UvrB probes one DNA strand for the presence of a lesion. If a lesion is found the UvrA subunits dissociate and the UvrB-DNA preincision complex is formed. This complex is subsequently bound by UvrC and the second UvrB is released. If no lesion is found, the DNA wraps around the other UvrB subunit that will check the other stand for damage.</text>
</comment>
<dbReference type="AlphaFoldDB" id="A0A1I4UP89"/>
<reference evidence="18" key="1">
    <citation type="submission" date="2016-10" db="EMBL/GenBank/DDBJ databases">
        <authorList>
            <person name="Varghese N."/>
            <person name="Submissions S."/>
        </authorList>
    </citation>
    <scope>NUCLEOTIDE SEQUENCE [LARGE SCALE GENOMIC DNA]</scope>
    <source>
        <strain evidence="18">Mob M</strain>
    </source>
</reference>
<gene>
    <name evidence="12" type="primary">uvrB</name>
    <name evidence="17" type="ORF">SAMN04488696_2809</name>
</gene>
<dbReference type="InterPro" id="IPR027417">
    <property type="entry name" value="P-loop_NTPase"/>
</dbReference>
<keyword evidence="5 12" id="KW-0227">DNA damage</keyword>
<dbReference type="Pfam" id="PF00271">
    <property type="entry name" value="Helicase_C"/>
    <property type="match status" value="1"/>
</dbReference>
<evidence type="ECO:0000256" key="4">
    <source>
        <dbReference type="ARBA" id="ARBA00022741"/>
    </source>
</evidence>
<dbReference type="InterPro" id="IPR024759">
    <property type="entry name" value="UvrB_YAD/RRR_dom"/>
</dbReference>
<dbReference type="GO" id="GO:0009381">
    <property type="term" value="F:excinuclease ABC activity"/>
    <property type="evidence" value="ECO:0007669"/>
    <property type="project" value="UniProtKB-UniRule"/>
</dbReference>
<organism evidence="17 18">
    <name type="scientific">Methanolobus profundi</name>
    <dbReference type="NCBI Taxonomy" id="487685"/>
    <lineage>
        <taxon>Archaea</taxon>
        <taxon>Methanobacteriati</taxon>
        <taxon>Methanobacteriota</taxon>
        <taxon>Stenosarchaea group</taxon>
        <taxon>Methanomicrobia</taxon>
        <taxon>Methanosarcinales</taxon>
        <taxon>Methanosarcinaceae</taxon>
        <taxon>Methanolobus</taxon>
    </lineage>
</organism>
<feature type="domain" description="Helicase ATP-binding" evidence="15">
    <location>
        <begin position="25"/>
        <end position="182"/>
    </location>
</feature>
<evidence type="ECO:0000256" key="11">
    <source>
        <dbReference type="ARBA" id="ARBA00029504"/>
    </source>
</evidence>
<dbReference type="GO" id="GO:0009432">
    <property type="term" value="P:SOS response"/>
    <property type="evidence" value="ECO:0007669"/>
    <property type="project" value="UniProtKB-UniRule"/>
</dbReference>
<evidence type="ECO:0000256" key="9">
    <source>
        <dbReference type="ARBA" id="ARBA00023204"/>
    </source>
</evidence>
<dbReference type="Gene3D" id="3.40.50.300">
    <property type="entry name" value="P-loop containing nucleotide triphosphate hydrolases"/>
    <property type="match status" value="3"/>
</dbReference>
<evidence type="ECO:0000256" key="13">
    <source>
        <dbReference type="RuleBase" id="RU003587"/>
    </source>
</evidence>
<dbReference type="GO" id="GO:0005524">
    <property type="term" value="F:ATP binding"/>
    <property type="evidence" value="ECO:0007669"/>
    <property type="project" value="UniProtKB-UniRule"/>
</dbReference>
<dbReference type="Gene3D" id="4.10.860.10">
    <property type="entry name" value="UVR domain"/>
    <property type="match status" value="1"/>
</dbReference>
<dbReference type="GO" id="GO:0009380">
    <property type="term" value="C:excinuclease repair complex"/>
    <property type="evidence" value="ECO:0007669"/>
    <property type="project" value="InterPro"/>
</dbReference>
<name>A0A1I4UP89_9EURY</name>
<evidence type="ECO:0000313" key="17">
    <source>
        <dbReference type="EMBL" id="SFM90540.1"/>
    </source>
</evidence>
<dbReference type="HAMAP" id="MF_00204">
    <property type="entry name" value="UvrB"/>
    <property type="match status" value="1"/>
</dbReference>
<evidence type="ECO:0000259" key="16">
    <source>
        <dbReference type="PROSITE" id="PS51194"/>
    </source>
</evidence>
<evidence type="ECO:0000259" key="15">
    <source>
        <dbReference type="PROSITE" id="PS51192"/>
    </source>
</evidence>
<keyword evidence="18" id="KW-1185">Reference proteome</keyword>
<keyword evidence="3 12" id="KW-0963">Cytoplasm</keyword>
<feature type="short sequence motif" description="Beta-hairpin" evidence="12">
    <location>
        <begin position="91"/>
        <end position="114"/>
    </location>
</feature>
<evidence type="ECO:0000256" key="8">
    <source>
        <dbReference type="ARBA" id="ARBA00022881"/>
    </source>
</evidence>
<evidence type="ECO:0000259" key="14">
    <source>
        <dbReference type="PROSITE" id="PS50151"/>
    </source>
</evidence>
<feature type="domain" description="Helicase C-terminal" evidence="16">
    <location>
        <begin position="431"/>
        <end position="593"/>
    </location>
</feature>
<dbReference type="RefSeq" id="WP_091938014.1">
    <property type="nucleotide sequence ID" value="NZ_FOUJ01000007.1"/>
</dbReference>
<dbReference type="CDD" id="cd18790">
    <property type="entry name" value="SF2_C_UvrB"/>
    <property type="match status" value="1"/>
</dbReference>
<protein>
    <recommendedName>
        <fullName evidence="11 12">UvrABC system protein B</fullName>
        <shortName evidence="12">Protein UvrB</shortName>
    </recommendedName>
    <alternativeName>
        <fullName evidence="12">Excinuclease ABC subunit B</fullName>
    </alternativeName>
</protein>
<dbReference type="InterPro" id="IPR001650">
    <property type="entry name" value="Helicase_C-like"/>
</dbReference>
<dbReference type="InterPro" id="IPR006935">
    <property type="entry name" value="Helicase/UvrB_N"/>
</dbReference>
<dbReference type="SUPFAM" id="SSF52540">
    <property type="entry name" value="P-loop containing nucleoside triphosphate hydrolases"/>
    <property type="match status" value="2"/>
</dbReference>
<keyword evidence="4 12" id="KW-0547">Nucleotide-binding</keyword>
<comment type="domain">
    <text evidence="12">The beta-hairpin motif is involved in DNA binding.</text>
</comment>
<evidence type="ECO:0000256" key="7">
    <source>
        <dbReference type="ARBA" id="ARBA00022840"/>
    </source>
</evidence>
<dbReference type="InterPro" id="IPR041471">
    <property type="entry name" value="UvrB_inter"/>
</dbReference>
<keyword evidence="12 13" id="KW-0742">SOS response</keyword>
<dbReference type="InterPro" id="IPR014001">
    <property type="entry name" value="Helicase_ATP-bd"/>
</dbReference>